<protein>
    <recommendedName>
        <fullName evidence="1">Retrotransposon gag domain-containing protein</fullName>
    </recommendedName>
</protein>
<accession>A0A2N9HMQ3</accession>
<dbReference type="PANTHER" id="PTHR33223:SF6">
    <property type="entry name" value="CCHC-TYPE DOMAIN-CONTAINING PROTEIN"/>
    <property type="match status" value="1"/>
</dbReference>
<dbReference type="EMBL" id="OIVN01003694">
    <property type="protein sequence ID" value="SPD12991.1"/>
    <property type="molecule type" value="Genomic_DNA"/>
</dbReference>
<evidence type="ECO:0000313" key="2">
    <source>
        <dbReference type="EMBL" id="SPD12991.1"/>
    </source>
</evidence>
<dbReference type="InterPro" id="IPR005162">
    <property type="entry name" value="Retrotrans_gag_dom"/>
</dbReference>
<evidence type="ECO:0000259" key="1">
    <source>
        <dbReference type="Pfam" id="PF03732"/>
    </source>
</evidence>
<name>A0A2N9HMQ3_FAGSY</name>
<dbReference type="PANTHER" id="PTHR33223">
    <property type="entry name" value="CCHC-TYPE DOMAIN-CONTAINING PROTEIN"/>
    <property type="match status" value="1"/>
</dbReference>
<gene>
    <name evidence="2" type="ORF">FSB_LOCUS40873</name>
</gene>
<dbReference type="AlphaFoldDB" id="A0A2N9HMQ3"/>
<organism evidence="2">
    <name type="scientific">Fagus sylvatica</name>
    <name type="common">Beechnut</name>
    <dbReference type="NCBI Taxonomy" id="28930"/>
    <lineage>
        <taxon>Eukaryota</taxon>
        <taxon>Viridiplantae</taxon>
        <taxon>Streptophyta</taxon>
        <taxon>Embryophyta</taxon>
        <taxon>Tracheophyta</taxon>
        <taxon>Spermatophyta</taxon>
        <taxon>Magnoliopsida</taxon>
        <taxon>eudicotyledons</taxon>
        <taxon>Gunneridae</taxon>
        <taxon>Pentapetalae</taxon>
        <taxon>rosids</taxon>
        <taxon>fabids</taxon>
        <taxon>Fagales</taxon>
        <taxon>Fagaceae</taxon>
        <taxon>Fagus</taxon>
    </lineage>
</organism>
<sequence>MVYGDFITKEEIMVHKTAGAPRLVKLDFPRFNGGEDPTSWICHAEQFFRFYETPLEDQVALASFHLEGVAQLWYQLLQQETNNIPWNVFKFGLLARYGPTQFYDYFGELTKLQQSGTVKEYQTRFEQLLAKAGPLPSTGQVSCFVSGLKENLKADVMAGRPADLTTAIGLARLYKARNTPI</sequence>
<feature type="domain" description="Retrotransposon gag" evidence="1">
    <location>
        <begin position="61"/>
        <end position="150"/>
    </location>
</feature>
<reference evidence="2" key="1">
    <citation type="submission" date="2018-02" db="EMBL/GenBank/DDBJ databases">
        <authorList>
            <person name="Cohen D.B."/>
            <person name="Kent A.D."/>
        </authorList>
    </citation>
    <scope>NUCLEOTIDE SEQUENCE</scope>
</reference>
<dbReference type="Pfam" id="PF03732">
    <property type="entry name" value="Retrotrans_gag"/>
    <property type="match status" value="1"/>
</dbReference>
<proteinExistence type="predicted"/>